<dbReference type="OrthoDB" id="2735536at2759"/>
<keyword evidence="5" id="KW-1185">Reference proteome</keyword>
<dbReference type="SUPFAM" id="SSF51735">
    <property type="entry name" value="NAD(P)-binding Rossmann-fold domains"/>
    <property type="match status" value="1"/>
</dbReference>
<accession>A0A165JG78</accession>
<evidence type="ECO:0000313" key="5">
    <source>
        <dbReference type="Proteomes" id="UP000077266"/>
    </source>
</evidence>
<sequence length="370" mass="40380">MPAIQPPAVVLVTGANGFIGSWVVLRLLDAGFVVHAAVRSSKKAEEIIPLFSKECEDGRLGFVVVPDISQPGAFDEAVKNVDAVVHTASPCAPEANSTCFVDLNRPAIDGTIGVLKSVQNHSTRVKRVVVTGSAVAFALPRNLLSIEAIENDTFNDYVVDLVDKKGTNAPFAMQYAAAKTRSEKAVWEFVRSHGSDLRFDVVVLLPPWVIGPELVKKTRISDLNASNQHMLARFAQPGKFGDNPSTWVDIRVTAQAHVNALIIPEVGNMRLAVSSPEMVTNQDYYNAYHMISPPPRLPFSVPPSQAREQDAPSVLRHSQLLLEHLWLLQLQPTSLKDSLKDTIDYLVKAGLVRLSGSGPSRFEDAEHAKL</sequence>
<evidence type="ECO:0000259" key="3">
    <source>
        <dbReference type="Pfam" id="PF01370"/>
    </source>
</evidence>
<dbReference type="Gene3D" id="3.40.50.720">
    <property type="entry name" value="NAD(P)-binding Rossmann-like Domain"/>
    <property type="match status" value="1"/>
</dbReference>
<protein>
    <submittedName>
        <fullName evidence="4">NAD(P)-binding protein</fullName>
    </submittedName>
</protein>
<dbReference type="InterPro" id="IPR001509">
    <property type="entry name" value="Epimerase_deHydtase"/>
</dbReference>
<dbReference type="PANTHER" id="PTHR10366">
    <property type="entry name" value="NAD DEPENDENT EPIMERASE/DEHYDRATASE"/>
    <property type="match status" value="1"/>
</dbReference>
<gene>
    <name evidence="4" type="ORF">EXIGLDRAFT_834764</name>
</gene>
<dbReference type="InterPro" id="IPR036291">
    <property type="entry name" value="NAD(P)-bd_dom_sf"/>
</dbReference>
<dbReference type="PANTHER" id="PTHR10366:SF564">
    <property type="entry name" value="STEROL-4-ALPHA-CARBOXYLATE 3-DEHYDROGENASE, DECARBOXYLATING"/>
    <property type="match status" value="1"/>
</dbReference>
<organism evidence="4 5">
    <name type="scientific">Exidia glandulosa HHB12029</name>
    <dbReference type="NCBI Taxonomy" id="1314781"/>
    <lineage>
        <taxon>Eukaryota</taxon>
        <taxon>Fungi</taxon>
        <taxon>Dikarya</taxon>
        <taxon>Basidiomycota</taxon>
        <taxon>Agaricomycotina</taxon>
        <taxon>Agaricomycetes</taxon>
        <taxon>Auriculariales</taxon>
        <taxon>Exidiaceae</taxon>
        <taxon>Exidia</taxon>
    </lineage>
</organism>
<feature type="domain" description="NAD-dependent epimerase/dehydratase" evidence="3">
    <location>
        <begin position="10"/>
        <end position="218"/>
    </location>
</feature>
<dbReference type="InParanoid" id="A0A165JG78"/>
<dbReference type="GO" id="GO:0016616">
    <property type="term" value="F:oxidoreductase activity, acting on the CH-OH group of donors, NAD or NADP as acceptor"/>
    <property type="evidence" value="ECO:0007669"/>
    <property type="project" value="TreeGrafter"/>
</dbReference>
<reference evidence="4 5" key="1">
    <citation type="journal article" date="2016" name="Mol. Biol. Evol.">
        <title>Comparative Genomics of Early-Diverging Mushroom-Forming Fungi Provides Insights into the Origins of Lignocellulose Decay Capabilities.</title>
        <authorList>
            <person name="Nagy L.G."/>
            <person name="Riley R."/>
            <person name="Tritt A."/>
            <person name="Adam C."/>
            <person name="Daum C."/>
            <person name="Floudas D."/>
            <person name="Sun H."/>
            <person name="Yadav J.S."/>
            <person name="Pangilinan J."/>
            <person name="Larsson K.H."/>
            <person name="Matsuura K."/>
            <person name="Barry K."/>
            <person name="Labutti K."/>
            <person name="Kuo R."/>
            <person name="Ohm R.A."/>
            <person name="Bhattacharya S.S."/>
            <person name="Shirouzu T."/>
            <person name="Yoshinaga Y."/>
            <person name="Martin F.M."/>
            <person name="Grigoriev I.V."/>
            <person name="Hibbett D.S."/>
        </authorList>
    </citation>
    <scope>NUCLEOTIDE SEQUENCE [LARGE SCALE GENOMIC DNA]</scope>
    <source>
        <strain evidence="4 5">HHB12029</strain>
    </source>
</reference>
<comment type="similarity">
    <text evidence="2">Belongs to the NAD(P)-dependent epimerase/dehydratase family. Dihydroflavonol-4-reductase subfamily.</text>
</comment>
<proteinExistence type="inferred from homology"/>
<evidence type="ECO:0000313" key="4">
    <source>
        <dbReference type="EMBL" id="KZV94797.1"/>
    </source>
</evidence>
<dbReference type="STRING" id="1314781.A0A165JG78"/>
<dbReference type="InterPro" id="IPR050425">
    <property type="entry name" value="NAD(P)_dehydrat-like"/>
</dbReference>
<evidence type="ECO:0000256" key="2">
    <source>
        <dbReference type="ARBA" id="ARBA00023445"/>
    </source>
</evidence>
<dbReference type="Proteomes" id="UP000077266">
    <property type="component" value="Unassembled WGS sequence"/>
</dbReference>
<evidence type="ECO:0000256" key="1">
    <source>
        <dbReference type="ARBA" id="ARBA00023002"/>
    </source>
</evidence>
<dbReference type="EMBL" id="KV425967">
    <property type="protein sequence ID" value="KZV94797.1"/>
    <property type="molecule type" value="Genomic_DNA"/>
</dbReference>
<dbReference type="AlphaFoldDB" id="A0A165JG78"/>
<keyword evidence="1" id="KW-0560">Oxidoreductase</keyword>
<dbReference type="Pfam" id="PF01370">
    <property type="entry name" value="Epimerase"/>
    <property type="match status" value="1"/>
</dbReference>
<name>A0A165JG78_EXIGL</name>